<accession>A0A106BGP2</accession>
<comment type="caution">
    <text evidence="8">The sequence shown here is derived from an EMBL/GenBank/DDBJ whole genome shotgun (WGS) entry which is preliminary data.</text>
</comment>
<evidence type="ECO:0000259" key="7">
    <source>
        <dbReference type="Pfam" id="PF07195"/>
    </source>
</evidence>
<dbReference type="EMBL" id="LDUG01000060">
    <property type="protein sequence ID" value="KVW92201.1"/>
    <property type="molecule type" value="Genomic_DNA"/>
</dbReference>
<dbReference type="AlphaFoldDB" id="A0A106BGP2"/>
<keyword evidence="3" id="KW-0175">Coiled coil</keyword>
<dbReference type="PATRIC" id="fig|36861.3.peg.3136"/>
<keyword evidence="5" id="KW-0964">Secreted</keyword>
<dbReference type="GO" id="GO:0005576">
    <property type="term" value="C:extracellular region"/>
    <property type="evidence" value="ECO:0007669"/>
    <property type="project" value="UniProtKB-SubCell"/>
</dbReference>
<evidence type="ECO:0000256" key="5">
    <source>
        <dbReference type="RuleBase" id="RU362066"/>
    </source>
</evidence>
<reference evidence="8 9" key="1">
    <citation type="journal article" date="2015" name="Appl. Environ. Microbiol.">
        <title>Aerobic and Anaerobic Thiosulfate Oxidation by a Cold-Adapted, Subglacial Chemoautotroph.</title>
        <authorList>
            <person name="Harrold Z.R."/>
            <person name="Skidmore M.L."/>
            <person name="Hamilton T.L."/>
            <person name="Desch L."/>
            <person name="Amada K."/>
            <person name="van Gelder W."/>
            <person name="Glover K."/>
            <person name="Roden E.E."/>
            <person name="Boyd E.S."/>
        </authorList>
    </citation>
    <scope>NUCLEOTIDE SEQUENCE [LARGE SCALE GENOMIC DNA]</scope>
    <source>
        <strain evidence="8 9">RG</strain>
    </source>
</reference>
<feature type="domain" description="Flagellar hook-associated protein 2 C-terminal" evidence="7">
    <location>
        <begin position="246"/>
        <end position="469"/>
    </location>
</feature>
<dbReference type="GO" id="GO:0009421">
    <property type="term" value="C:bacterial-type flagellum filament cap"/>
    <property type="evidence" value="ECO:0007669"/>
    <property type="project" value="InterPro"/>
</dbReference>
<keyword evidence="9" id="KW-1185">Reference proteome</keyword>
<evidence type="ECO:0000256" key="3">
    <source>
        <dbReference type="ARBA" id="ARBA00023054"/>
    </source>
</evidence>
<keyword evidence="4 5" id="KW-0975">Bacterial flagellum</keyword>
<gene>
    <name evidence="8" type="ORF">ABW22_15920</name>
</gene>
<proteinExistence type="inferred from homology"/>
<evidence type="ECO:0000313" key="9">
    <source>
        <dbReference type="Proteomes" id="UP000064243"/>
    </source>
</evidence>
<evidence type="ECO:0000313" key="8">
    <source>
        <dbReference type="EMBL" id="KVW92201.1"/>
    </source>
</evidence>
<dbReference type="RefSeq" id="WP_059759171.1">
    <property type="nucleotide sequence ID" value="NZ_LDUG01000060.1"/>
</dbReference>
<dbReference type="InterPro" id="IPR010809">
    <property type="entry name" value="FliD_C"/>
</dbReference>
<dbReference type="InterPro" id="IPR040026">
    <property type="entry name" value="FliD"/>
</dbReference>
<comment type="function">
    <text evidence="5">Required for morphogenesis and for the elongation of the flagellar filament by facilitating polymerization of the flagellin monomers at the tip of growing filament. Forms a capping structure, which prevents flagellin subunits (transported through the central channel of the flagellum) from leaking out without polymerization at the distal end.</text>
</comment>
<dbReference type="InterPro" id="IPR003481">
    <property type="entry name" value="FliD_N"/>
</dbReference>
<dbReference type="Pfam" id="PF02465">
    <property type="entry name" value="FliD_N"/>
    <property type="match status" value="1"/>
</dbReference>
<dbReference type="GO" id="GO:0009424">
    <property type="term" value="C:bacterial-type flagellum hook"/>
    <property type="evidence" value="ECO:0007669"/>
    <property type="project" value="UniProtKB-UniRule"/>
</dbReference>
<dbReference type="GO" id="GO:0071973">
    <property type="term" value="P:bacterial-type flagellum-dependent cell motility"/>
    <property type="evidence" value="ECO:0007669"/>
    <property type="project" value="TreeGrafter"/>
</dbReference>
<organism evidence="8 9">
    <name type="scientific">Thiobacillus denitrificans</name>
    <dbReference type="NCBI Taxonomy" id="36861"/>
    <lineage>
        <taxon>Bacteria</taxon>
        <taxon>Pseudomonadati</taxon>
        <taxon>Pseudomonadota</taxon>
        <taxon>Betaproteobacteria</taxon>
        <taxon>Nitrosomonadales</taxon>
        <taxon>Thiobacillaceae</taxon>
        <taxon>Thiobacillus</taxon>
    </lineage>
</organism>
<keyword evidence="8" id="KW-0282">Flagellum</keyword>
<dbReference type="Proteomes" id="UP000064243">
    <property type="component" value="Unassembled WGS sequence"/>
</dbReference>
<comment type="similarity">
    <text evidence="1 5">Belongs to the FliD family.</text>
</comment>
<comment type="subunit">
    <text evidence="2 5">Homopentamer.</text>
</comment>
<evidence type="ECO:0000259" key="6">
    <source>
        <dbReference type="Pfam" id="PF02465"/>
    </source>
</evidence>
<evidence type="ECO:0000256" key="2">
    <source>
        <dbReference type="ARBA" id="ARBA00011255"/>
    </source>
</evidence>
<name>A0A106BGP2_THIDE</name>
<keyword evidence="8" id="KW-0969">Cilium</keyword>
<dbReference type="GO" id="GO:0007155">
    <property type="term" value="P:cell adhesion"/>
    <property type="evidence" value="ECO:0007669"/>
    <property type="project" value="InterPro"/>
</dbReference>
<evidence type="ECO:0000256" key="1">
    <source>
        <dbReference type="ARBA" id="ARBA00009764"/>
    </source>
</evidence>
<dbReference type="PANTHER" id="PTHR30288:SF0">
    <property type="entry name" value="FLAGELLAR HOOK-ASSOCIATED PROTEIN 2"/>
    <property type="match status" value="1"/>
</dbReference>
<evidence type="ECO:0000256" key="4">
    <source>
        <dbReference type="ARBA" id="ARBA00023143"/>
    </source>
</evidence>
<comment type="subcellular location">
    <subcellularLocation>
        <location evidence="5">Secreted</location>
    </subcellularLocation>
    <subcellularLocation>
        <location evidence="5">Bacterial flagellum</location>
    </subcellularLocation>
</comment>
<protein>
    <recommendedName>
        <fullName evidence="5">Flagellar hook-associated protein 2</fullName>
        <shortName evidence="5">HAP2</shortName>
    </recommendedName>
    <alternativeName>
        <fullName evidence="5">Flagellar cap protein</fullName>
    </alternativeName>
</protein>
<keyword evidence="8" id="KW-0966">Cell projection</keyword>
<dbReference type="Pfam" id="PF07195">
    <property type="entry name" value="FliD_C"/>
    <property type="match status" value="1"/>
</dbReference>
<feature type="domain" description="Flagellar hook-associated protein 2 N-terminal" evidence="6">
    <location>
        <begin position="11"/>
        <end position="107"/>
    </location>
</feature>
<dbReference type="OrthoDB" id="9810816at2"/>
<sequence>MATISSLGVGSNLDLNSLLANIKTSAQAPLIALQQQQRSYTSRLSAYGQLSSALSALQTAAAALAKSTLFQGMKASSTATDVLTATALSTAAVGSYAVNVTQLAQAQSLAAAGVTSTTTAIGGGAATTVTLDFGTISGGTLDPATGKYTGATFTADTTRAATSITIDASNNTLAGIRDAINGSATMGVTASIVNDGSATPNRLVLTSKLTGETSSMRIAVTGDAALSGMLANDPAATQNLQQTAVAQNANLTVNGIAVTSATNTVAGAIQDVTMTVAKVGASTLAVQNDSASVESAITAFVTAYNSLQSVANQLTAFDATKKSGAILMGDSTLRNIQVRIRTTLNTAQVPDSSGLAMLSQIGVSFQKDGTLAIDSAKLTTALGSQLSGVANLFSGTAGSGGYGAQMSSLITGFTDTTNGSLTVATKGVNTTLTSLGKQYSATSDRIDATIARYKAQFTQLDGLMSSMNQTSSYLAQQFKTTSTN</sequence>
<dbReference type="PANTHER" id="PTHR30288">
    <property type="entry name" value="FLAGELLAR CAP/ASSEMBLY PROTEIN FLID"/>
    <property type="match status" value="1"/>
</dbReference>